<dbReference type="Proteomes" id="UP000355283">
    <property type="component" value="Unassembled WGS sequence"/>
</dbReference>
<organism evidence="2 3">
    <name type="scientific">Nannochloropsis salina CCMP1776</name>
    <dbReference type="NCBI Taxonomy" id="1027361"/>
    <lineage>
        <taxon>Eukaryota</taxon>
        <taxon>Sar</taxon>
        <taxon>Stramenopiles</taxon>
        <taxon>Ochrophyta</taxon>
        <taxon>Eustigmatophyceae</taxon>
        <taxon>Eustigmatales</taxon>
        <taxon>Monodopsidaceae</taxon>
        <taxon>Microchloropsis</taxon>
        <taxon>Microchloropsis salina</taxon>
    </lineage>
</organism>
<feature type="compositionally biased region" description="Low complexity" evidence="1">
    <location>
        <begin position="181"/>
        <end position="223"/>
    </location>
</feature>
<evidence type="ECO:0000256" key="1">
    <source>
        <dbReference type="SAM" id="MobiDB-lite"/>
    </source>
</evidence>
<comment type="caution">
    <text evidence="2">The sequence shown here is derived from an EMBL/GenBank/DDBJ whole genome shotgun (WGS) entry which is preliminary data.</text>
</comment>
<feature type="compositionally biased region" description="Acidic residues" evidence="1">
    <location>
        <begin position="278"/>
        <end position="300"/>
    </location>
</feature>
<keyword evidence="3" id="KW-1185">Reference proteome</keyword>
<name>A0A4D9CUB6_9STRA</name>
<dbReference type="OrthoDB" id="10495664at2759"/>
<evidence type="ECO:0000313" key="2">
    <source>
        <dbReference type="EMBL" id="TFJ82486.1"/>
    </source>
</evidence>
<feature type="compositionally biased region" description="Polar residues" evidence="1">
    <location>
        <begin position="121"/>
        <end position="137"/>
    </location>
</feature>
<feature type="compositionally biased region" description="Basic and acidic residues" evidence="1">
    <location>
        <begin position="56"/>
        <end position="65"/>
    </location>
</feature>
<sequence length="351" mass="37340">MKRSKTVGDLVGLGHYESRKLLWAKRQACGVFPVPYPSPSSAAPRPLTPSTFGITDRGEDNDGRGTKLGGASDENGDTSRAQPPFRAHHPLDVAPSCPLSSTSLRDLPLSPTAVSAPAPTDTPSRSIASTPRTSPSQAAFPPPHPLWRQSSGSGMGQEMTYMMSSLTLVKLQSRKNVSTDSLATTLPSPASSSSSSLSTLTLPPCRGDASPSRLSSTSSCLSSFTDEEAYVGSRKRKAKCSWGKEGREGGEEVGTEEGEGRSGSGWDWAHVVDPAEMATEEEGEEEVGEEGEEVWGEEQGEPSFSPLAVHINRAKRRGGGHWHEGGCREGIGAKKREDWLVQGRGLVEGRV</sequence>
<reference evidence="2 3" key="1">
    <citation type="submission" date="2019-01" db="EMBL/GenBank/DDBJ databases">
        <title>Nuclear Genome Assembly of the Microalgal Biofuel strain Nannochloropsis salina CCMP1776.</title>
        <authorList>
            <person name="Hovde B."/>
        </authorList>
    </citation>
    <scope>NUCLEOTIDE SEQUENCE [LARGE SCALE GENOMIC DNA]</scope>
    <source>
        <strain evidence="2 3">CCMP1776</strain>
    </source>
</reference>
<feature type="region of interest" description="Disordered" evidence="1">
    <location>
        <begin position="181"/>
        <end position="304"/>
    </location>
</feature>
<dbReference type="AlphaFoldDB" id="A0A4D9CUB6"/>
<dbReference type="EMBL" id="SDOX01000103">
    <property type="protein sequence ID" value="TFJ82486.1"/>
    <property type="molecule type" value="Genomic_DNA"/>
</dbReference>
<feature type="region of interest" description="Disordered" evidence="1">
    <location>
        <begin position="36"/>
        <end position="156"/>
    </location>
</feature>
<proteinExistence type="predicted"/>
<evidence type="ECO:0000313" key="3">
    <source>
        <dbReference type="Proteomes" id="UP000355283"/>
    </source>
</evidence>
<accession>A0A4D9CUB6</accession>
<gene>
    <name evidence="2" type="ORF">NSK_006199</name>
</gene>
<protein>
    <submittedName>
        <fullName evidence="2">Uncharacterized protein</fullName>
    </submittedName>
</protein>
<feature type="compositionally biased region" description="Low complexity" evidence="1">
    <location>
        <begin position="39"/>
        <end position="50"/>
    </location>
</feature>